<evidence type="ECO:0000256" key="4">
    <source>
        <dbReference type="ARBA" id="ARBA00022723"/>
    </source>
</evidence>
<organism evidence="9 10">
    <name type="scientific">Eubacterium pyruvativorans</name>
    <dbReference type="NCBI Taxonomy" id="155865"/>
    <lineage>
        <taxon>Bacteria</taxon>
        <taxon>Bacillati</taxon>
        <taxon>Bacillota</taxon>
        <taxon>Clostridia</taxon>
        <taxon>Eubacteriales</taxon>
        <taxon>Eubacteriaceae</taxon>
        <taxon>Eubacterium</taxon>
    </lineage>
</organism>
<dbReference type="SUPFAM" id="SSF55920">
    <property type="entry name" value="Creatinase/aminopeptidase"/>
    <property type="match status" value="1"/>
</dbReference>
<dbReference type="PANTHER" id="PTHR43330">
    <property type="entry name" value="METHIONINE AMINOPEPTIDASE"/>
    <property type="match status" value="1"/>
</dbReference>
<feature type="binding site" evidence="6">
    <location>
        <position position="221"/>
    </location>
    <ligand>
        <name>substrate</name>
    </ligand>
</feature>
<dbReference type="AlphaFoldDB" id="A0A1I7FCD4"/>
<evidence type="ECO:0000256" key="1">
    <source>
        <dbReference type="ARBA" id="ARBA00002521"/>
    </source>
</evidence>
<dbReference type="EMBL" id="FPBT01000002">
    <property type="protein sequence ID" value="SFU33849.1"/>
    <property type="molecule type" value="Genomic_DNA"/>
</dbReference>
<comment type="function">
    <text evidence="1 6">Removes the N-terminal methionine from nascent proteins. The N-terminal methionine is often cleaved when the second residue in the primary sequence is small and uncharged (Met-Ala-, Cys, Gly, Pro, Ser, Thr, or Val). Requires deformylation of the N(alpha)-formylated initiator methionine before it can be hydrolyzed.</text>
</comment>
<feature type="binding site" evidence="6">
    <location>
        <position position="140"/>
    </location>
    <ligand>
        <name>a divalent metal cation</name>
        <dbReference type="ChEBI" id="CHEBI:60240"/>
        <label>1</label>
    </ligand>
</feature>
<dbReference type="GO" id="GO:0004239">
    <property type="term" value="F:initiator methionyl aminopeptidase activity"/>
    <property type="evidence" value="ECO:0007669"/>
    <property type="project" value="UniProtKB-UniRule"/>
</dbReference>
<comment type="subunit">
    <text evidence="6">Monomer.</text>
</comment>
<sequence length="294" mass="32927">MEYVNKKYDRNAPCWCGSGKKYKKCHMHFDEKLREFEFEGFEVPSRSIIKTPEQVQGIRESAKINMAVLDAIEKEAHVGMTTLQIDEIVNDITYSMGGIPADLNYGGYPKSICTSVNNEVCHGIPSEKVVLKDGDIVNIDASTIKDHFFSDSSRMLCIGDVSEEHRKLVQVAKECVEIGVEHVKPWTCLGDMGNAVHQHALENGYSIVWEFGGHGCGVEFHEDPFVSYVSEPGTEMLMVPGMTFTIEPMVNMGKPDVTVDKENGWTVYTKDGSWSAQWEVQVLVTEDGCEILCR</sequence>
<feature type="binding site" evidence="6">
    <location>
        <position position="151"/>
    </location>
    <ligand>
        <name>a divalent metal cation</name>
        <dbReference type="ChEBI" id="CHEBI:60240"/>
        <label>1</label>
    </ligand>
</feature>
<dbReference type="RefSeq" id="WP_090162921.1">
    <property type="nucleotide sequence ID" value="NZ_CADAOJ010000011.1"/>
</dbReference>
<evidence type="ECO:0000256" key="7">
    <source>
        <dbReference type="RuleBase" id="RU003653"/>
    </source>
</evidence>
<feature type="binding site" evidence="6">
    <location>
        <position position="214"/>
    </location>
    <ligand>
        <name>a divalent metal cation</name>
        <dbReference type="ChEBI" id="CHEBI:60240"/>
        <label>2</label>
        <note>catalytic</note>
    </ligand>
</feature>
<dbReference type="InterPro" id="IPR004027">
    <property type="entry name" value="SEC_C_motif"/>
</dbReference>
<dbReference type="PRINTS" id="PR00599">
    <property type="entry name" value="MAPEPTIDASE"/>
</dbReference>
<dbReference type="InterPro" id="IPR000994">
    <property type="entry name" value="Pept_M24"/>
</dbReference>
<name>A0A1I7FCD4_9FIRM</name>
<dbReference type="InterPro" id="IPR001714">
    <property type="entry name" value="Pept_M24_MAP"/>
</dbReference>
<dbReference type="Pfam" id="PF02810">
    <property type="entry name" value="SEC-C"/>
    <property type="match status" value="1"/>
</dbReference>
<keyword evidence="10" id="KW-1185">Reference proteome</keyword>
<keyword evidence="3 6" id="KW-0645">Protease</keyword>
<dbReference type="OrthoDB" id="9802055at2"/>
<dbReference type="CDD" id="cd01086">
    <property type="entry name" value="MetAP1"/>
    <property type="match status" value="1"/>
</dbReference>
<keyword evidence="5 6" id="KW-0378">Hydrolase</keyword>
<feature type="binding site" evidence="6">
    <location>
        <position position="122"/>
    </location>
    <ligand>
        <name>substrate</name>
    </ligand>
</feature>
<dbReference type="Gene3D" id="3.90.230.10">
    <property type="entry name" value="Creatinase/methionine aminopeptidase superfamily"/>
    <property type="match status" value="1"/>
</dbReference>
<dbReference type="GO" id="GO:0006508">
    <property type="term" value="P:proteolysis"/>
    <property type="evidence" value="ECO:0007669"/>
    <property type="project" value="UniProtKB-KW"/>
</dbReference>
<comment type="catalytic activity">
    <reaction evidence="6 7">
        <text>Release of N-terminal amino acids, preferentially methionine, from peptides and arylamides.</text>
        <dbReference type="EC" id="3.4.11.18"/>
    </reaction>
</comment>
<comment type="similarity">
    <text evidence="6">Belongs to the peptidase M24A family. Methionine aminopeptidase type 1 subfamily.</text>
</comment>
<evidence type="ECO:0000313" key="10">
    <source>
        <dbReference type="Proteomes" id="UP000198817"/>
    </source>
</evidence>
<proteinExistence type="inferred from homology"/>
<dbReference type="InterPro" id="IPR002467">
    <property type="entry name" value="Pept_M24A_MAP1"/>
</dbReference>
<evidence type="ECO:0000259" key="8">
    <source>
        <dbReference type="Pfam" id="PF00557"/>
    </source>
</evidence>
<dbReference type="Gene3D" id="3.10.450.50">
    <property type="match status" value="1"/>
</dbReference>
<feature type="binding site" evidence="6">
    <location>
        <position position="247"/>
    </location>
    <ligand>
        <name>a divalent metal cation</name>
        <dbReference type="ChEBI" id="CHEBI:60240"/>
        <label>2</label>
        <note>catalytic</note>
    </ligand>
</feature>
<keyword evidence="4 6" id="KW-0479">Metal-binding</keyword>
<evidence type="ECO:0000256" key="2">
    <source>
        <dbReference type="ARBA" id="ARBA00022438"/>
    </source>
</evidence>
<protein>
    <recommendedName>
        <fullName evidence="6 7">Methionine aminopeptidase</fullName>
        <shortName evidence="6">MAP</shortName>
        <shortName evidence="6">MetAP</shortName>
        <ecNumber evidence="6 7">3.4.11.18</ecNumber>
    </recommendedName>
    <alternativeName>
        <fullName evidence="6">Peptidase M</fullName>
    </alternativeName>
</protein>
<dbReference type="GeneID" id="78354342"/>
<dbReference type="SUPFAM" id="SSF103642">
    <property type="entry name" value="Sec-C motif"/>
    <property type="match status" value="1"/>
</dbReference>
<comment type="cofactor">
    <cofactor evidence="6">
        <name>Co(2+)</name>
        <dbReference type="ChEBI" id="CHEBI:48828"/>
    </cofactor>
    <cofactor evidence="6">
        <name>Zn(2+)</name>
        <dbReference type="ChEBI" id="CHEBI:29105"/>
    </cofactor>
    <cofactor evidence="6">
        <name>Mn(2+)</name>
        <dbReference type="ChEBI" id="CHEBI:29035"/>
    </cofactor>
    <cofactor evidence="6">
        <name>Fe(2+)</name>
        <dbReference type="ChEBI" id="CHEBI:29033"/>
    </cofactor>
    <text evidence="6">Binds 2 divalent metal cations per subunit. Has a high-affinity and a low affinity metal-binding site. The true nature of the physiological cofactor is under debate. The enzyme is active with cobalt, zinc, manganese or divalent iron ions. Most likely, methionine aminopeptidases function as mononuclear Fe(2+)-metalloproteases under physiological conditions, and the catalytically relevant metal-binding site has been assigned to the histidine-containing high-affinity site.</text>
</comment>
<evidence type="ECO:0000256" key="6">
    <source>
        <dbReference type="HAMAP-Rule" id="MF_01974"/>
    </source>
</evidence>
<dbReference type="NCBIfam" id="TIGR00500">
    <property type="entry name" value="met_pdase_I"/>
    <property type="match status" value="1"/>
</dbReference>
<feature type="binding site" evidence="6">
    <location>
        <position position="279"/>
    </location>
    <ligand>
        <name>a divalent metal cation</name>
        <dbReference type="ChEBI" id="CHEBI:60240"/>
        <label>2</label>
        <note>catalytic</note>
    </ligand>
</feature>
<dbReference type="Proteomes" id="UP000198817">
    <property type="component" value="Unassembled WGS sequence"/>
</dbReference>
<dbReference type="STRING" id="155865.SAMN05216515_101117"/>
<keyword evidence="2 6" id="KW-0031">Aminopeptidase</keyword>
<gene>
    <name evidence="6" type="primary">map</name>
    <name evidence="9" type="ORF">SAMN05216508_10250</name>
</gene>
<dbReference type="GO" id="GO:0070006">
    <property type="term" value="F:metalloaminopeptidase activity"/>
    <property type="evidence" value="ECO:0007669"/>
    <property type="project" value="UniProtKB-UniRule"/>
</dbReference>
<dbReference type="NCBIfam" id="NF008970">
    <property type="entry name" value="PRK12318.1"/>
    <property type="match status" value="1"/>
</dbReference>
<dbReference type="EC" id="3.4.11.18" evidence="6 7"/>
<dbReference type="Pfam" id="PF00557">
    <property type="entry name" value="Peptidase_M24"/>
    <property type="match status" value="1"/>
</dbReference>
<dbReference type="GO" id="GO:0046872">
    <property type="term" value="F:metal ion binding"/>
    <property type="evidence" value="ECO:0007669"/>
    <property type="project" value="UniProtKB-UniRule"/>
</dbReference>
<feature type="binding site" evidence="6">
    <location>
        <position position="151"/>
    </location>
    <ligand>
        <name>a divalent metal cation</name>
        <dbReference type="ChEBI" id="CHEBI:60240"/>
        <label>2</label>
        <note>catalytic</note>
    </ligand>
</feature>
<evidence type="ECO:0000256" key="3">
    <source>
        <dbReference type="ARBA" id="ARBA00022670"/>
    </source>
</evidence>
<feature type="domain" description="Peptidase M24" evidence="8">
    <location>
        <begin position="57"/>
        <end position="286"/>
    </location>
</feature>
<dbReference type="HAMAP" id="MF_01974">
    <property type="entry name" value="MetAP_1"/>
    <property type="match status" value="1"/>
</dbReference>
<dbReference type="InterPro" id="IPR036005">
    <property type="entry name" value="Creatinase/aminopeptidase-like"/>
</dbReference>
<dbReference type="PANTHER" id="PTHR43330:SF8">
    <property type="entry name" value="METHIONINE AMINOPEPTIDASE 1D, MITOCHONDRIAL"/>
    <property type="match status" value="1"/>
</dbReference>
<evidence type="ECO:0000256" key="5">
    <source>
        <dbReference type="ARBA" id="ARBA00022801"/>
    </source>
</evidence>
<feature type="binding site" evidence="6">
    <location>
        <position position="279"/>
    </location>
    <ligand>
        <name>a divalent metal cation</name>
        <dbReference type="ChEBI" id="CHEBI:60240"/>
        <label>1</label>
    </ligand>
</feature>
<reference evidence="9 10" key="1">
    <citation type="submission" date="2016-10" db="EMBL/GenBank/DDBJ databases">
        <authorList>
            <person name="de Groot N.N."/>
        </authorList>
    </citation>
    <scope>NUCLEOTIDE SEQUENCE [LARGE SCALE GENOMIC DNA]</scope>
    <source>
        <strain evidence="9 10">KHGC13</strain>
    </source>
</reference>
<evidence type="ECO:0000313" key="9">
    <source>
        <dbReference type="EMBL" id="SFU33849.1"/>
    </source>
</evidence>
<accession>A0A1I7FCD4</accession>